<accession>A0A559J1E9</accession>
<dbReference type="InterPro" id="IPR050768">
    <property type="entry name" value="UPF0353/GerABKA_families"/>
</dbReference>
<evidence type="ECO:0000256" key="3">
    <source>
        <dbReference type="SAM" id="Phobius"/>
    </source>
</evidence>
<dbReference type="Pfam" id="PF03323">
    <property type="entry name" value="GerA"/>
    <property type="match status" value="1"/>
</dbReference>
<dbReference type="EMBL" id="VNJK01000001">
    <property type="protein sequence ID" value="TVX93671.1"/>
    <property type="molecule type" value="Genomic_DNA"/>
</dbReference>
<keyword evidence="3" id="KW-0812">Transmembrane</keyword>
<dbReference type="PANTHER" id="PTHR22550:SF5">
    <property type="entry name" value="LEUCINE ZIPPER PROTEIN 4"/>
    <property type="match status" value="1"/>
</dbReference>
<dbReference type="OrthoDB" id="1726708at2"/>
<dbReference type="Proteomes" id="UP000318102">
    <property type="component" value="Unassembled WGS sequence"/>
</dbReference>
<dbReference type="GO" id="GO:0009847">
    <property type="term" value="P:spore germination"/>
    <property type="evidence" value="ECO:0007669"/>
    <property type="project" value="InterPro"/>
</dbReference>
<gene>
    <name evidence="4" type="ORF">FPZ44_11755</name>
</gene>
<dbReference type="InterPro" id="IPR004995">
    <property type="entry name" value="Spore_Ger"/>
</dbReference>
<keyword evidence="3" id="KW-1133">Transmembrane helix</keyword>
<evidence type="ECO:0000313" key="5">
    <source>
        <dbReference type="Proteomes" id="UP000318102"/>
    </source>
</evidence>
<dbReference type="RefSeq" id="WP_144990379.1">
    <property type="nucleotide sequence ID" value="NZ_VNJK01000001.1"/>
</dbReference>
<dbReference type="PANTHER" id="PTHR22550">
    <property type="entry name" value="SPORE GERMINATION PROTEIN"/>
    <property type="match status" value="1"/>
</dbReference>
<dbReference type="AlphaFoldDB" id="A0A559J1E9"/>
<name>A0A559J1E9_9BACL</name>
<keyword evidence="5" id="KW-1185">Reference proteome</keyword>
<evidence type="ECO:0000313" key="4">
    <source>
        <dbReference type="EMBL" id="TVX93671.1"/>
    </source>
</evidence>
<protein>
    <submittedName>
        <fullName evidence="4">Spore germination protein</fullName>
    </submittedName>
</protein>
<feature type="transmembrane region" description="Helical" evidence="3">
    <location>
        <begin position="389"/>
        <end position="411"/>
    </location>
</feature>
<evidence type="ECO:0000256" key="1">
    <source>
        <dbReference type="ARBA" id="ARBA00005278"/>
    </source>
</evidence>
<feature type="transmembrane region" description="Helical" evidence="3">
    <location>
        <begin position="291"/>
        <end position="313"/>
    </location>
</feature>
<dbReference type="GO" id="GO:0016020">
    <property type="term" value="C:membrane"/>
    <property type="evidence" value="ECO:0007669"/>
    <property type="project" value="InterPro"/>
</dbReference>
<proteinExistence type="inferred from homology"/>
<comment type="similarity">
    <text evidence="1">Belongs to the GerABKA family.</text>
</comment>
<evidence type="ECO:0000256" key="2">
    <source>
        <dbReference type="ARBA" id="ARBA00023136"/>
    </source>
</evidence>
<feature type="transmembrane region" description="Helical" evidence="3">
    <location>
        <begin position="418"/>
        <end position="441"/>
    </location>
</feature>
<dbReference type="PIRSF" id="PIRSF005690">
    <property type="entry name" value="GerBA"/>
    <property type="match status" value="1"/>
</dbReference>
<keyword evidence="2 3" id="KW-0472">Membrane</keyword>
<reference evidence="4 5" key="1">
    <citation type="submission" date="2019-07" db="EMBL/GenBank/DDBJ databases">
        <authorList>
            <person name="Kim J."/>
        </authorList>
    </citation>
    <scope>NUCLEOTIDE SEQUENCE [LARGE SCALE GENOMIC DNA]</scope>
    <source>
        <strain evidence="4 5">N4</strain>
    </source>
</reference>
<comment type="caution">
    <text evidence="4">The sequence shown here is derived from an EMBL/GenBank/DDBJ whole genome shotgun (WGS) entry which is preliminary data.</text>
</comment>
<organism evidence="4 5">
    <name type="scientific">Paenibacillus agilis</name>
    <dbReference type="NCBI Taxonomy" id="3020863"/>
    <lineage>
        <taxon>Bacteria</taxon>
        <taxon>Bacillati</taxon>
        <taxon>Bacillota</taxon>
        <taxon>Bacilli</taxon>
        <taxon>Bacillales</taxon>
        <taxon>Paenibacillaceae</taxon>
        <taxon>Paenibacillus</taxon>
    </lineage>
</organism>
<sequence>MPNKSNVQAAQERSVVVEQVDTNLATLSTFFTDNSNFKYRILQASDIESTLAICYLDILIDEKHLNTQLLQLNIDEINEDTIMECLSAMGTIQTFTDHQAIASFLFNAGFICFVQGKEEAYGIPIPGYQTRSIEESKTEPVVRGPRESFTEQIQTNLAMIYRRLKTPYLKTKKYTIGSNSNTEVQAVYLQHLVDKKVLAEFEKRIGQVKLDTLIESAQLEEQIQDHVFTPFPQIAMTERPDRIVAALNEGRIVVLVDGTPSVLIIPTLFTDFLQASEDYYERFYFANVTRALRILALVISLLGPSLYVALTTFHQEMLPTPLLLTFSAAKSGVPFPTFIEALIMEIAFELLREAGIRLPRTVGQTISIVGALIIGEAAVQSGIVSRPMVIVVATTGIASFAIPAFNAAIAFRIMRFPIMFIAAATGVFGIAICSLMLILHVSSLRSFGAPLLSPVAPMHWKSWLKNIFIVPYQLREWKDSTTSLPEYQTSQLDEYSKSKE</sequence>